<dbReference type="AlphaFoldDB" id="A0A5C6DV77"/>
<proteinExistence type="predicted"/>
<accession>A0A5C6DV77</accession>
<sequence length="84" mass="9286">MEARRLRVAPFFLLLCLKADQIKAGSDLEDEGFMKIGHTFLTKTHVSLGLGRLCGLDKMDSICGIEYSDSSSRSDFACLKVAQE</sequence>
<name>A0A5C6DV77_9BACT</name>
<dbReference type="EMBL" id="SJPY01000004">
    <property type="protein sequence ID" value="TWU41283.1"/>
    <property type="molecule type" value="Genomic_DNA"/>
</dbReference>
<comment type="caution">
    <text evidence="1">The sequence shown here is derived from an EMBL/GenBank/DDBJ whole genome shotgun (WGS) entry which is preliminary data.</text>
</comment>
<keyword evidence="2" id="KW-1185">Reference proteome</keyword>
<evidence type="ECO:0000313" key="1">
    <source>
        <dbReference type="EMBL" id="TWU41283.1"/>
    </source>
</evidence>
<organism evidence="1 2">
    <name type="scientific">Novipirellula aureliae</name>
    <dbReference type="NCBI Taxonomy" id="2527966"/>
    <lineage>
        <taxon>Bacteria</taxon>
        <taxon>Pseudomonadati</taxon>
        <taxon>Planctomycetota</taxon>
        <taxon>Planctomycetia</taxon>
        <taxon>Pirellulales</taxon>
        <taxon>Pirellulaceae</taxon>
        <taxon>Novipirellula</taxon>
    </lineage>
</organism>
<reference evidence="1 2" key="1">
    <citation type="submission" date="2019-02" db="EMBL/GenBank/DDBJ databases">
        <title>Deep-cultivation of Planctomycetes and their phenomic and genomic characterization uncovers novel biology.</title>
        <authorList>
            <person name="Wiegand S."/>
            <person name="Jogler M."/>
            <person name="Boedeker C."/>
            <person name="Pinto D."/>
            <person name="Vollmers J."/>
            <person name="Rivas-Marin E."/>
            <person name="Kohn T."/>
            <person name="Peeters S.H."/>
            <person name="Heuer A."/>
            <person name="Rast P."/>
            <person name="Oberbeckmann S."/>
            <person name="Bunk B."/>
            <person name="Jeske O."/>
            <person name="Meyerdierks A."/>
            <person name="Storesund J.E."/>
            <person name="Kallscheuer N."/>
            <person name="Luecker S."/>
            <person name="Lage O.M."/>
            <person name="Pohl T."/>
            <person name="Merkel B.J."/>
            <person name="Hornburger P."/>
            <person name="Mueller R.-W."/>
            <person name="Bruemmer F."/>
            <person name="Labrenz M."/>
            <person name="Spormann A.M."/>
            <person name="Op Den Camp H."/>
            <person name="Overmann J."/>
            <person name="Amann R."/>
            <person name="Jetten M.S.M."/>
            <person name="Mascher T."/>
            <person name="Medema M.H."/>
            <person name="Devos D.P."/>
            <person name="Kaster A.-K."/>
            <person name="Ovreas L."/>
            <person name="Rohde M."/>
            <person name="Galperin M.Y."/>
            <person name="Jogler C."/>
        </authorList>
    </citation>
    <scope>NUCLEOTIDE SEQUENCE [LARGE SCALE GENOMIC DNA]</scope>
    <source>
        <strain evidence="1 2">Q31b</strain>
    </source>
</reference>
<dbReference type="Proteomes" id="UP000315471">
    <property type="component" value="Unassembled WGS sequence"/>
</dbReference>
<gene>
    <name evidence="1" type="ORF">Q31b_27220</name>
</gene>
<evidence type="ECO:0000313" key="2">
    <source>
        <dbReference type="Proteomes" id="UP000315471"/>
    </source>
</evidence>
<dbReference type="RefSeq" id="WP_146600125.1">
    <property type="nucleotide sequence ID" value="NZ_SJPY01000004.1"/>
</dbReference>
<protein>
    <submittedName>
        <fullName evidence="1">Uncharacterized protein</fullName>
    </submittedName>
</protein>